<dbReference type="AlphaFoldDB" id="A0A6G7XEV9"/>
<dbReference type="EMBL" id="CP049863">
    <property type="protein sequence ID" value="QIK63006.1"/>
    <property type="molecule type" value="Genomic_DNA"/>
</dbReference>
<sequence length="501" mass="53821">MTTITTAPKRTLAVLGILLAALVTFGAWALSSPVGASPDEDYHLASIWCGSGERDGLCGEGSTADKREIPDKIKKAICYAHNPEKSAACQGEAFEDSGFKLVDSKRVNSDGQYPSGYYFWSSFFASDNLVVSTIALRFTQALLFSGLVAAITLLLPRQNRPSLIGAIVITFVPLGMFLIPSINPSGWAIASGALLFPALVGYLTTTGRRSIALGALAVVAALLGLGSRGDSAAYAVVAVLAALVITFKRTRGYALRAILPVAISLAAVVTFVTAGQTGLALEGMTQKGFDSIEPGKLLVENIFALPELYAGVLGQNFDSSDYAGLGWLDTPLPASVWALTTFVFAGVIFLAFRRFELRRAIALTGVALAAAAIPLYIHFQSHVPIGFQVQPRYVMPLFVLFAAVALSPSPQGTVVLDRLPKLTKIQFWIVVLLLSAANSVALFTNMRRYVSPGNFNLNNSDWWWRAAPQPMTVWFVGSIAFAVLVFFLMRKLQRDRLEVAA</sequence>
<evidence type="ECO:0000313" key="3">
    <source>
        <dbReference type="Proteomes" id="UP000502677"/>
    </source>
</evidence>
<evidence type="ECO:0000313" key="2">
    <source>
        <dbReference type="EMBL" id="QIK63006.1"/>
    </source>
</evidence>
<dbReference type="KEGG" id="lvi:G7068_07210"/>
<dbReference type="Proteomes" id="UP000502677">
    <property type="component" value="Chromosome"/>
</dbReference>
<feature type="transmembrane region" description="Helical" evidence="1">
    <location>
        <begin position="232"/>
        <end position="247"/>
    </location>
</feature>
<keyword evidence="1" id="KW-1133">Transmembrane helix</keyword>
<name>A0A6G7XEV9_9MICO</name>
<feature type="transmembrane region" description="Helical" evidence="1">
    <location>
        <begin position="334"/>
        <end position="352"/>
    </location>
</feature>
<dbReference type="InterPro" id="IPR018674">
    <property type="entry name" value="DUF2142_membrane"/>
</dbReference>
<feature type="transmembrane region" description="Helical" evidence="1">
    <location>
        <begin position="427"/>
        <end position="446"/>
    </location>
</feature>
<feature type="transmembrane region" description="Helical" evidence="1">
    <location>
        <begin position="397"/>
        <end position="415"/>
    </location>
</feature>
<gene>
    <name evidence="2" type="ORF">G7068_07210</name>
</gene>
<protein>
    <submittedName>
        <fullName evidence="2">DUF2142 domain-containing protein</fullName>
    </submittedName>
</protein>
<keyword evidence="1" id="KW-0472">Membrane</keyword>
<feature type="transmembrane region" description="Helical" evidence="1">
    <location>
        <begin position="466"/>
        <end position="488"/>
    </location>
</feature>
<dbReference type="RefSeq" id="WP_166290617.1">
    <property type="nucleotide sequence ID" value="NZ_CP049863.1"/>
</dbReference>
<feature type="transmembrane region" description="Helical" evidence="1">
    <location>
        <begin position="254"/>
        <end position="274"/>
    </location>
</feature>
<evidence type="ECO:0000256" key="1">
    <source>
        <dbReference type="SAM" id="Phobius"/>
    </source>
</evidence>
<proteinExistence type="predicted"/>
<organism evidence="2 3">
    <name type="scientific">Leucobacter viscericola</name>
    <dbReference type="NCBI Taxonomy" id="2714935"/>
    <lineage>
        <taxon>Bacteria</taxon>
        <taxon>Bacillati</taxon>
        <taxon>Actinomycetota</taxon>
        <taxon>Actinomycetes</taxon>
        <taxon>Micrococcales</taxon>
        <taxon>Microbacteriaceae</taxon>
        <taxon>Leucobacter</taxon>
    </lineage>
</organism>
<keyword evidence="1" id="KW-0812">Transmembrane</keyword>
<dbReference type="Pfam" id="PF09913">
    <property type="entry name" value="DUF2142"/>
    <property type="match status" value="1"/>
</dbReference>
<feature type="transmembrane region" description="Helical" evidence="1">
    <location>
        <begin position="185"/>
        <end position="203"/>
    </location>
</feature>
<feature type="transmembrane region" description="Helical" evidence="1">
    <location>
        <begin position="134"/>
        <end position="155"/>
    </location>
</feature>
<feature type="transmembrane region" description="Helical" evidence="1">
    <location>
        <begin position="210"/>
        <end position="226"/>
    </location>
</feature>
<feature type="transmembrane region" description="Helical" evidence="1">
    <location>
        <begin position="162"/>
        <end position="179"/>
    </location>
</feature>
<keyword evidence="3" id="KW-1185">Reference proteome</keyword>
<feature type="transmembrane region" description="Helical" evidence="1">
    <location>
        <begin position="359"/>
        <end position="377"/>
    </location>
</feature>
<accession>A0A6G7XEV9</accession>
<reference evidence="2 3" key="1">
    <citation type="submission" date="2020-03" db="EMBL/GenBank/DDBJ databases">
        <title>Leucobacter sp. nov., isolated from beetles.</title>
        <authorList>
            <person name="Hyun D.-W."/>
            <person name="Bae J.-W."/>
        </authorList>
    </citation>
    <scope>NUCLEOTIDE SEQUENCE [LARGE SCALE GENOMIC DNA]</scope>
    <source>
        <strain evidence="2 3">HDW9C</strain>
    </source>
</reference>